<protein>
    <recommendedName>
        <fullName evidence="8">L-2-hydroxyglutarate dehydrogenase, mitochondrial</fullName>
        <ecNumber evidence="7">1.1.99.2</ecNumber>
    </recommendedName>
</protein>
<evidence type="ECO:0000256" key="4">
    <source>
        <dbReference type="ARBA" id="ARBA00023002"/>
    </source>
</evidence>
<evidence type="ECO:0000256" key="6">
    <source>
        <dbReference type="ARBA" id="ARBA00037941"/>
    </source>
</evidence>
<name>A0A0K2UVR9_LEPSM</name>
<dbReference type="AlphaFoldDB" id="A0A0K2UVR9"/>
<dbReference type="InterPro" id="IPR036188">
    <property type="entry name" value="FAD/NAD-bd_sf"/>
</dbReference>
<keyword evidence="3" id="KW-0274">FAD</keyword>
<proteinExistence type="inferred from homology"/>
<dbReference type="EC" id="1.1.99.2" evidence="7"/>
<dbReference type="GO" id="GO:0047545">
    <property type="term" value="F:(S)-2-hydroxyglutarate dehydrogenase activity"/>
    <property type="evidence" value="ECO:0007669"/>
    <property type="project" value="UniProtKB-EC"/>
</dbReference>
<evidence type="ECO:0000256" key="8">
    <source>
        <dbReference type="ARBA" id="ARBA00041137"/>
    </source>
</evidence>
<organism evidence="10">
    <name type="scientific">Lepeophtheirus salmonis</name>
    <name type="common">Salmon louse</name>
    <name type="synonym">Caligus salmonis</name>
    <dbReference type="NCBI Taxonomy" id="72036"/>
    <lineage>
        <taxon>Eukaryota</taxon>
        <taxon>Metazoa</taxon>
        <taxon>Ecdysozoa</taxon>
        <taxon>Arthropoda</taxon>
        <taxon>Crustacea</taxon>
        <taxon>Multicrustacea</taxon>
        <taxon>Hexanauplia</taxon>
        <taxon>Copepoda</taxon>
        <taxon>Siphonostomatoida</taxon>
        <taxon>Caligidae</taxon>
        <taxon>Lepeophtheirus</taxon>
    </lineage>
</organism>
<evidence type="ECO:0000259" key="9">
    <source>
        <dbReference type="Pfam" id="PF01266"/>
    </source>
</evidence>
<dbReference type="Gene3D" id="3.50.50.60">
    <property type="entry name" value="FAD/NAD(P)-binding domain"/>
    <property type="match status" value="1"/>
</dbReference>
<evidence type="ECO:0000256" key="7">
    <source>
        <dbReference type="ARBA" id="ARBA00038878"/>
    </source>
</evidence>
<evidence type="ECO:0000256" key="3">
    <source>
        <dbReference type="ARBA" id="ARBA00022827"/>
    </source>
</evidence>
<evidence type="ECO:0000256" key="5">
    <source>
        <dbReference type="ARBA" id="ARBA00036066"/>
    </source>
</evidence>
<comment type="cofactor">
    <cofactor evidence="1">
        <name>FAD</name>
        <dbReference type="ChEBI" id="CHEBI:57692"/>
    </cofactor>
</comment>
<evidence type="ECO:0000256" key="2">
    <source>
        <dbReference type="ARBA" id="ARBA00022630"/>
    </source>
</evidence>
<comment type="similarity">
    <text evidence="6">Belongs to the L2HGDH family.</text>
</comment>
<dbReference type="SUPFAM" id="SSF51905">
    <property type="entry name" value="FAD/NAD(P)-binding domain"/>
    <property type="match status" value="1"/>
</dbReference>
<keyword evidence="2" id="KW-0285">Flavoprotein</keyword>
<dbReference type="Gene3D" id="3.30.9.10">
    <property type="entry name" value="D-Amino Acid Oxidase, subunit A, domain 2"/>
    <property type="match status" value="1"/>
</dbReference>
<keyword evidence="4" id="KW-0560">Oxidoreductase</keyword>
<dbReference type="PANTHER" id="PTHR43104:SF2">
    <property type="entry name" value="L-2-HYDROXYGLUTARATE DEHYDROGENASE, MITOCHONDRIAL"/>
    <property type="match status" value="1"/>
</dbReference>
<evidence type="ECO:0000313" key="10">
    <source>
        <dbReference type="EMBL" id="CDW42338.1"/>
    </source>
</evidence>
<feature type="domain" description="FAD dependent oxidoreductase" evidence="9">
    <location>
        <begin position="31"/>
        <end position="424"/>
    </location>
</feature>
<evidence type="ECO:0000256" key="1">
    <source>
        <dbReference type="ARBA" id="ARBA00001974"/>
    </source>
</evidence>
<dbReference type="InterPro" id="IPR006076">
    <property type="entry name" value="FAD-dep_OxRdtase"/>
</dbReference>
<dbReference type="EMBL" id="HACA01024977">
    <property type="protein sequence ID" value="CDW42338.1"/>
    <property type="molecule type" value="Transcribed_RNA"/>
</dbReference>
<reference evidence="10" key="1">
    <citation type="submission" date="2014-05" db="EMBL/GenBank/DDBJ databases">
        <authorList>
            <person name="Chronopoulou M."/>
        </authorList>
    </citation>
    <scope>NUCLEOTIDE SEQUENCE</scope>
    <source>
        <tissue evidence="10">Whole organism</tissue>
    </source>
</reference>
<dbReference type="PANTHER" id="PTHR43104">
    <property type="entry name" value="L-2-HYDROXYGLUTARATE DEHYDROGENASE, MITOCHONDRIAL"/>
    <property type="match status" value="1"/>
</dbReference>
<dbReference type="Pfam" id="PF01266">
    <property type="entry name" value="DAO"/>
    <property type="match status" value="1"/>
</dbReference>
<dbReference type="OrthoDB" id="498204at2759"/>
<accession>A0A0K2UVR9</accession>
<sequence>MRSLSILFKSRATTTHYRHQYIHKRHHSQFDVAIVGGGIVGCASAQELIYRHSHLKVALIEKESSLNVHQTGHNSGVIHAGLYYKPGSLMAKLCLEGLLSTYKFCDKYNIPYKKCGKLVVATSPLEVERLKAIYERATQNGVPGISYLSSLDEIQKIEPHCHGLEAISSPMTGVVDWCCVSNQYALNFQNKGGKIFLDSEIVSIDTNEREFISLQDGHGNIIQSKYVITCAGLYSDRVSVMTGGSLEPKIVPFRGEYFLLSPEKAKLIKGNIYPVPDPAFPFLGVHFTPRMNGDIWVGPNALPCAKREGYTWLDFSFKDLFEILRYPGFYKIALKYYNYGTGQIIGSFFPSTVVPELRKFIPSIETRDLMKGPSGVRAQAMNSSGDLVGDFIFSEEGDRRVLHCRNAPSPAATSSLAIARTMIDKVEERFEFPKIGNASLY</sequence>
<comment type="catalytic activity">
    <reaction evidence="5">
        <text>(S)-2-hydroxyglutarate + A = 2-oxoglutarate + AH2</text>
        <dbReference type="Rhea" id="RHEA:21252"/>
        <dbReference type="ChEBI" id="CHEBI:13193"/>
        <dbReference type="ChEBI" id="CHEBI:16782"/>
        <dbReference type="ChEBI" id="CHEBI:16810"/>
        <dbReference type="ChEBI" id="CHEBI:17499"/>
        <dbReference type="EC" id="1.1.99.2"/>
    </reaction>
</comment>
<dbReference type="NCBIfam" id="NF008726">
    <property type="entry name" value="PRK11728.1"/>
    <property type="match status" value="1"/>
</dbReference>